<feature type="region of interest" description="Disordered" evidence="3">
    <location>
        <begin position="207"/>
        <end position="283"/>
    </location>
</feature>
<feature type="region of interest" description="Disordered" evidence="3">
    <location>
        <begin position="1"/>
        <end position="37"/>
    </location>
</feature>
<dbReference type="InterPro" id="IPR050502">
    <property type="entry name" value="Euk_RNA-bind_prot"/>
</dbReference>
<proteinExistence type="predicted"/>
<keyword evidence="1 2" id="KW-0694">RNA-binding</keyword>
<feature type="compositionally biased region" description="Gly residues" evidence="3">
    <location>
        <begin position="215"/>
        <end position="283"/>
    </location>
</feature>
<evidence type="ECO:0000256" key="1">
    <source>
        <dbReference type="ARBA" id="ARBA00022884"/>
    </source>
</evidence>
<name>A0A7S0KXU9_9STRA</name>
<dbReference type="InterPro" id="IPR012677">
    <property type="entry name" value="Nucleotide-bd_a/b_plait_sf"/>
</dbReference>
<protein>
    <recommendedName>
        <fullName evidence="4">RRM domain-containing protein</fullName>
    </recommendedName>
</protein>
<dbReference type="InterPro" id="IPR000504">
    <property type="entry name" value="RRM_dom"/>
</dbReference>
<gene>
    <name evidence="5" type="ORF">AGLA0713_LOCUS1049</name>
</gene>
<evidence type="ECO:0000256" key="3">
    <source>
        <dbReference type="SAM" id="MobiDB-lite"/>
    </source>
</evidence>
<dbReference type="SMART" id="SM00360">
    <property type="entry name" value="RRM"/>
    <property type="match status" value="2"/>
</dbReference>
<dbReference type="InterPro" id="IPR035979">
    <property type="entry name" value="RBD_domain_sf"/>
</dbReference>
<feature type="domain" description="RRM" evidence="4">
    <location>
        <begin position="135"/>
        <end position="213"/>
    </location>
</feature>
<sequence>MMSERSRSPDPAAGDNAADVGTDAAANGDAAPPQDASEEVKLYVGNLSYDTDENSLKSAFEKFGLITDVFLPTDRMSGRPRGFAFVTFSARPAAEAAIAGMDEVEFQGRALKVNESRPKQAAPAFGGGGGGAPTSKLYVGNISFGSDETSLKGVFEKYGDVTDIFIPTDRESGRPRGFAFVTMGTPEEAQAACAGANNMEVDGRALRVNESQPKGSGGGGRGGGRRGGYGGGGGGRGYDRGGGGGYGGGGGGGYERGGGGGYGGGGGGGGGYGNDGGGYGGNY</sequence>
<accession>A0A7S0KXU9</accession>
<dbReference type="GO" id="GO:0003729">
    <property type="term" value="F:mRNA binding"/>
    <property type="evidence" value="ECO:0007669"/>
    <property type="project" value="TreeGrafter"/>
</dbReference>
<organism evidence="5">
    <name type="scientific">Asterionellopsis glacialis</name>
    <dbReference type="NCBI Taxonomy" id="33640"/>
    <lineage>
        <taxon>Eukaryota</taxon>
        <taxon>Sar</taxon>
        <taxon>Stramenopiles</taxon>
        <taxon>Ochrophyta</taxon>
        <taxon>Bacillariophyta</taxon>
        <taxon>Fragilariophyceae</taxon>
        <taxon>Fragilariophycidae</taxon>
        <taxon>Fragilariales</taxon>
        <taxon>Fragilariaceae</taxon>
        <taxon>Asterionellopsis</taxon>
    </lineage>
</organism>
<dbReference type="EMBL" id="HBEX01001582">
    <property type="protein sequence ID" value="CAD8596221.1"/>
    <property type="molecule type" value="Transcribed_RNA"/>
</dbReference>
<dbReference type="PROSITE" id="PS50102">
    <property type="entry name" value="RRM"/>
    <property type="match status" value="2"/>
</dbReference>
<dbReference type="SUPFAM" id="SSF54928">
    <property type="entry name" value="RNA-binding domain, RBD"/>
    <property type="match status" value="2"/>
</dbReference>
<evidence type="ECO:0000259" key="4">
    <source>
        <dbReference type="PROSITE" id="PS50102"/>
    </source>
</evidence>
<feature type="domain" description="RRM" evidence="4">
    <location>
        <begin position="40"/>
        <end position="118"/>
    </location>
</feature>
<dbReference type="PANTHER" id="PTHR48025">
    <property type="entry name" value="OS02G0815200 PROTEIN"/>
    <property type="match status" value="1"/>
</dbReference>
<dbReference type="Pfam" id="PF00076">
    <property type="entry name" value="RRM_1"/>
    <property type="match status" value="2"/>
</dbReference>
<reference evidence="5" key="1">
    <citation type="submission" date="2021-01" db="EMBL/GenBank/DDBJ databases">
        <authorList>
            <person name="Corre E."/>
            <person name="Pelletier E."/>
            <person name="Niang G."/>
            <person name="Scheremetjew M."/>
            <person name="Finn R."/>
            <person name="Kale V."/>
            <person name="Holt S."/>
            <person name="Cochrane G."/>
            <person name="Meng A."/>
            <person name="Brown T."/>
            <person name="Cohen L."/>
        </authorList>
    </citation>
    <scope>NUCLEOTIDE SEQUENCE</scope>
</reference>
<evidence type="ECO:0000313" key="5">
    <source>
        <dbReference type="EMBL" id="CAD8596221.1"/>
    </source>
</evidence>
<evidence type="ECO:0000256" key="2">
    <source>
        <dbReference type="PROSITE-ProRule" id="PRU00176"/>
    </source>
</evidence>
<dbReference type="Gene3D" id="3.30.70.330">
    <property type="match status" value="2"/>
</dbReference>
<dbReference type="AlphaFoldDB" id="A0A7S0KXU9"/>
<dbReference type="PANTHER" id="PTHR48025:SF1">
    <property type="entry name" value="RRM DOMAIN-CONTAINING PROTEIN"/>
    <property type="match status" value="1"/>
</dbReference>